<dbReference type="PANTHER" id="PTHR16943">
    <property type="entry name" value="2-METHYLCITRATE DEHYDRATASE-RELATED"/>
    <property type="match status" value="1"/>
</dbReference>
<dbReference type="InterPro" id="IPR005656">
    <property type="entry name" value="MmgE_PrpD"/>
</dbReference>
<protein>
    <recommendedName>
        <fullName evidence="2">MmgE/PrpD N-terminal domain-containing protein</fullName>
    </recommendedName>
</protein>
<feature type="domain" description="MmgE/PrpD N-terminal" evidence="2">
    <location>
        <begin position="2"/>
        <end position="79"/>
    </location>
</feature>
<dbReference type="Pfam" id="PF03972">
    <property type="entry name" value="MmgE_PrpD_N"/>
    <property type="match status" value="1"/>
</dbReference>
<dbReference type="AlphaFoldDB" id="X1SCA6"/>
<dbReference type="EMBL" id="BARW01007824">
    <property type="protein sequence ID" value="GAI76756.1"/>
    <property type="molecule type" value="Genomic_DNA"/>
</dbReference>
<sequence length="80" mass="8358">MGGRKESTVFGERVLLPAPYAAYINGFLANVLDMDDNYFGMGHPAPAIVPTALSLAESRGLSGIDLISAVVAGYEIATRG</sequence>
<gene>
    <name evidence="3" type="ORF">S12H4_16208</name>
</gene>
<name>X1SCA6_9ZZZZ</name>
<organism evidence="3">
    <name type="scientific">marine sediment metagenome</name>
    <dbReference type="NCBI Taxonomy" id="412755"/>
    <lineage>
        <taxon>unclassified sequences</taxon>
        <taxon>metagenomes</taxon>
        <taxon>ecological metagenomes</taxon>
    </lineage>
</organism>
<comment type="similarity">
    <text evidence="1">Belongs to the PrpD family.</text>
</comment>
<dbReference type="SUPFAM" id="SSF103378">
    <property type="entry name" value="2-methylcitrate dehydratase PrpD"/>
    <property type="match status" value="1"/>
</dbReference>
<evidence type="ECO:0000256" key="1">
    <source>
        <dbReference type="ARBA" id="ARBA00006174"/>
    </source>
</evidence>
<dbReference type="Gene3D" id="1.10.4100.10">
    <property type="entry name" value="2-methylcitrate dehydratase PrpD"/>
    <property type="match status" value="1"/>
</dbReference>
<dbReference type="InterPro" id="IPR036148">
    <property type="entry name" value="MmgE/PrpD_sf"/>
</dbReference>
<evidence type="ECO:0000313" key="3">
    <source>
        <dbReference type="EMBL" id="GAI76756.1"/>
    </source>
</evidence>
<proteinExistence type="inferred from homology"/>
<dbReference type="PANTHER" id="PTHR16943:SF8">
    <property type="entry name" value="2-METHYLCITRATE DEHYDRATASE"/>
    <property type="match status" value="1"/>
</dbReference>
<dbReference type="InterPro" id="IPR042183">
    <property type="entry name" value="MmgE/PrpD_sf_1"/>
</dbReference>
<feature type="non-terminal residue" evidence="3">
    <location>
        <position position="80"/>
    </location>
</feature>
<accession>X1SCA6</accession>
<dbReference type="InterPro" id="IPR045336">
    <property type="entry name" value="MmgE_PrpD_N"/>
</dbReference>
<evidence type="ECO:0000259" key="2">
    <source>
        <dbReference type="Pfam" id="PF03972"/>
    </source>
</evidence>
<dbReference type="GO" id="GO:0016829">
    <property type="term" value="F:lyase activity"/>
    <property type="evidence" value="ECO:0007669"/>
    <property type="project" value="InterPro"/>
</dbReference>
<reference evidence="3" key="1">
    <citation type="journal article" date="2014" name="Front. Microbiol.">
        <title>High frequency of phylogenetically diverse reductive dehalogenase-homologous genes in deep subseafloor sedimentary metagenomes.</title>
        <authorList>
            <person name="Kawai M."/>
            <person name="Futagami T."/>
            <person name="Toyoda A."/>
            <person name="Takaki Y."/>
            <person name="Nishi S."/>
            <person name="Hori S."/>
            <person name="Arai W."/>
            <person name="Tsubouchi T."/>
            <person name="Morono Y."/>
            <person name="Uchiyama I."/>
            <person name="Ito T."/>
            <person name="Fujiyama A."/>
            <person name="Inagaki F."/>
            <person name="Takami H."/>
        </authorList>
    </citation>
    <scope>NUCLEOTIDE SEQUENCE</scope>
    <source>
        <strain evidence="3">Expedition CK06-06</strain>
    </source>
</reference>
<comment type="caution">
    <text evidence="3">The sequence shown here is derived from an EMBL/GenBank/DDBJ whole genome shotgun (WGS) entry which is preliminary data.</text>
</comment>